<dbReference type="RefSeq" id="WP_040642594.1">
    <property type="nucleotide sequence ID" value="NZ_CP015231.1"/>
</dbReference>
<geneLocation type="plasmid" evidence="2 3">
    <name>unnamed1</name>
</geneLocation>
<evidence type="ECO:0000259" key="1">
    <source>
        <dbReference type="Pfam" id="PF06527"/>
    </source>
</evidence>
<organism evidence="2 3">
    <name type="scientific">Tritonibacter mobilis F1926</name>
    <dbReference type="NCBI Taxonomy" id="1265309"/>
    <lineage>
        <taxon>Bacteria</taxon>
        <taxon>Pseudomonadati</taxon>
        <taxon>Pseudomonadota</taxon>
        <taxon>Alphaproteobacteria</taxon>
        <taxon>Rhodobacterales</taxon>
        <taxon>Paracoccaceae</taxon>
        <taxon>Tritonibacter</taxon>
    </lineage>
</organism>
<dbReference type="KEGG" id="rmb:K529_018470"/>
<name>A0A1B1A850_9RHOB</name>
<dbReference type="AlphaFoldDB" id="A0A1B1A850"/>
<dbReference type="Pfam" id="PF06527">
    <property type="entry name" value="TniQ"/>
    <property type="match status" value="1"/>
</dbReference>
<evidence type="ECO:0000313" key="3">
    <source>
        <dbReference type="Proteomes" id="UP000013243"/>
    </source>
</evidence>
<keyword evidence="2" id="KW-0614">Plasmid</keyword>
<evidence type="ECO:0000313" key="2">
    <source>
        <dbReference type="EMBL" id="ANP42749.1"/>
    </source>
</evidence>
<accession>A0A1B1A850</accession>
<dbReference type="OrthoDB" id="7595282at2"/>
<protein>
    <recommendedName>
        <fullName evidence="1">TniQ domain-containing protein</fullName>
    </recommendedName>
</protein>
<reference evidence="2 3" key="1">
    <citation type="journal article" date="2016" name="ISME J.">
        <title>Global occurrence and heterogeneity of the Roseobacter-clade species Ruegeria mobilis.</title>
        <authorList>
            <person name="Sonnenschein E."/>
            <person name="Gram L."/>
        </authorList>
    </citation>
    <scope>NUCLEOTIDE SEQUENCE [LARGE SCALE GENOMIC DNA]</scope>
    <source>
        <strain evidence="2 3">F1926</strain>
        <plasmid evidence="2 3">unnamed1</plasmid>
    </source>
</reference>
<feature type="domain" description="TniQ" evidence="1">
    <location>
        <begin position="10"/>
        <end position="140"/>
    </location>
</feature>
<proteinExistence type="predicted"/>
<gene>
    <name evidence="2" type="ORF">K529_018470</name>
</gene>
<dbReference type="GeneID" id="28251862"/>
<dbReference type="Proteomes" id="UP000013243">
    <property type="component" value="Plasmid unnamed1"/>
</dbReference>
<dbReference type="EMBL" id="CP015231">
    <property type="protein sequence ID" value="ANP42749.1"/>
    <property type="molecule type" value="Genomic_DNA"/>
</dbReference>
<dbReference type="InterPro" id="IPR009492">
    <property type="entry name" value="TniQ"/>
</dbReference>
<sequence>MMFSTVKPLPLNVKYHSGESATSLASRLAQRNGVSGMAMFLSDFGIDYLNLTNGNQEDCARLAALAGVDQAELHRNTPALVSPGWFRLGQEEIKFTAFTRTALKGCPQCLQDASHKTGAAHFGLWQLTSIRTCCLHSCYLTPLPTSPGTRERFDVTRLTYGFSPPEPQIANDQDLLFEHYLRNRIEKGPGKTWLDRLPFHVAAQTCEGFGLLLTLGPKARREVVTPAQWAAAGTVGFSVLRRGPDAFRQKLKDIQQAHPIDNTLYRTRYRVFFEWLRHRDDDPQFDVIRDLVREFIFRNFPISEGSIVLGQPCPEQYVHSLSTARSRYGMSGWKLARRLASMGLAERKVSGKGFILKDYVPTEIINDITTDFGALLNATDAGKYLGIERFMMAKLTQPGLVEKYFDEKNASPMYHPRDLDGFIGKLKARVERSEAENLLDIATASHRVRIPTERVVEIILRNRLPLHAVDPVTARFPDFRVSLDVLREVIATDHHGTVRPTRAAKILGINIRTIRSLMNTGVLKSCDIEELKSGRMRRYVCAKSIEHFSKTYVSVVELAGASGRLPSVEAVIQLDRGKQPLSLDPRANMIFRRSDVL</sequence>